<dbReference type="PANTHER" id="PTHR42910">
    <property type="entry name" value="TRANSPORTER SCO4007-RELATED"/>
    <property type="match status" value="1"/>
</dbReference>
<dbReference type="RefSeq" id="WP_141854492.1">
    <property type="nucleotide sequence ID" value="NZ_BAAAKA010000003.1"/>
</dbReference>
<dbReference type="Pfam" id="PF07690">
    <property type="entry name" value="MFS_1"/>
    <property type="match status" value="1"/>
</dbReference>
<dbReference type="EMBL" id="VFMM01000001">
    <property type="protein sequence ID" value="TQJ17787.1"/>
    <property type="molecule type" value="Genomic_DNA"/>
</dbReference>
<comment type="caution">
    <text evidence="7">The sequence shown here is derived from an EMBL/GenBank/DDBJ whole genome shotgun (WGS) entry which is preliminary data.</text>
</comment>
<dbReference type="InterPro" id="IPR020846">
    <property type="entry name" value="MFS_dom"/>
</dbReference>
<feature type="transmembrane region" description="Helical" evidence="5">
    <location>
        <begin position="99"/>
        <end position="121"/>
    </location>
</feature>
<dbReference type="InterPro" id="IPR036259">
    <property type="entry name" value="MFS_trans_sf"/>
</dbReference>
<name>A0A542EQZ7_9ACTN</name>
<evidence type="ECO:0000313" key="7">
    <source>
        <dbReference type="EMBL" id="TQJ17787.1"/>
    </source>
</evidence>
<evidence type="ECO:0000256" key="3">
    <source>
        <dbReference type="ARBA" id="ARBA00022989"/>
    </source>
</evidence>
<feature type="transmembrane region" description="Helical" evidence="5">
    <location>
        <begin position="217"/>
        <end position="236"/>
    </location>
</feature>
<dbReference type="AlphaFoldDB" id="A0A542EQZ7"/>
<evidence type="ECO:0000259" key="6">
    <source>
        <dbReference type="PROSITE" id="PS50850"/>
    </source>
</evidence>
<sequence>MQPNLRPADRVLLAVSAGVAVATVYFAQPLLVTIGHDLGIGPGTVGTFVTVTQAGYALGLFFLVPLGDLLNRRRLIRLQFTLLAGALLLTGLARTPAMLFLGLAAVGALAVVTQSLVAYGAALSSPTTRGRTVGTITTGIVLGILLARTTAGIVTDLLGWRAVYLLTCAACLAITALFTRSTGAGRPVPESQTPLGYAELLRSTAGLLQERGFRQSAVRAFFIFGSFSTLWTSIALPLTERGLSHSEIGAFGLIGAAGALAAGPAGRLADRERGGLVTVGASGLLATSWLVTAHPLVGLAIGAVLLDLAVQAIHVTNQSMIYRPDAGARLIGGYMVFYSLGSATGAIASTALYERAGWNAVCLLGAALGLGALVSSVRAARRTSRASRPCGSCP</sequence>
<dbReference type="Proteomes" id="UP000316298">
    <property type="component" value="Unassembled WGS sequence"/>
</dbReference>
<dbReference type="SUPFAM" id="SSF103473">
    <property type="entry name" value="MFS general substrate transporter"/>
    <property type="match status" value="1"/>
</dbReference>
<gene>
    <name evidence="7" type="ORF">FB475_1915</name>
</gene>
<dbReference type="PANTHER" id="PTHR42910:SF1">
    <property type="entry name" value="MAJOR FACILITATOR SUPERFAMILY (MFS) PROFILE DOMAIN-CONTAINING PROTEIN"/>
    <property type="match status" value="1"/>
</dbReference>
<feature type="transmembrane region" description="Helical" evidence="5">
    <location>
        <begin position="160"/>
        <end position="178"/>
    </location>
</feature>
<feature type="domain" description="Major facilitator superfamily (MFS) profile" evidence="6">
    <location>
        <begin position="1"/>
        <end position="383"/>
    </location>
</feature>
<feature type="transmembrane region" description="Helical" evidence="5">
    <location>
        <begin position="12"/>
        <end position="34"/>
    </location>
</feature>
<feature type="transmembrane region" description="Helical" evidence="5">
    <location>
        <begin position="328"/>
        <end position="352"/>
    </location>
</feature>
<reference evidence="7 8" key="1">
    <citation type="submission" date="2019-06" db="EMBL/GenBank/DDBJ databases">
        <title>Sequencing the genomes of 1000 actinobacteria strains.</title>
        <authorList>
            <person name="Klenk H.-P."/>
        </authorList>
    </citation>
    <scope>NUCLEOTIDE SEQUENCE [LARGE SCALE GENOMIC DNA]</scope>
    <source>
        <strain evidence="7 8">DSM 17305</strain>
    </source>
</reference>
<dbReference type="Gene3D" id="1.20.1250.20">
    <property type="entry name" value="MFS general substrate transporter like domains"/>
    <property type="match status" value="1"/>
</dbReference>
<accession>A0A542EQZ7</accession>
<comment type="subcellular location">
    <subcellularLocation>
        <location evidence="1">Cell membrane</location>
        <topology evidence="1">Multi-pass membrane protein</topology>
    </subcellularLocation>
</comment>
<evidence type="ECO:0000256" key="1">
    <source>
        <dbReference type="ARBA" id="ARBA00004651"/>
    </source>
</evidence>
<feature type="transmembrane region" description="Helical" evidence="5">
    <location>
        <begin position="358"/>
        <end position="379"/>
    </location>
</feature>
<feature type="transmembrane region" description="Helical" evidence="5">
    <location>
        <begin position="273"/>
        <end position="291"/>
    </location>
</feature>
<proteinExistence type="predicted"/>
<feature type="transmembrane region" description="Helical" evidence="5">
    <location>
        <begin position="133"/>
        <end position="154"/>
    </location>
</feature>
<feature type="transmembrane region" description="Helical" evidence="5">
    <location>
        <begin position="297"/>
        <end position="316"/>
    </location>
</feature>
<organism evidence="7 8">
    <name type="scientific">Kribbella jejuensis</name>
    <dbReference type="NCBI Taxonomy" id="236068"/>
    <lineage>
        <taxon>Bacteria</taxon>
        <taxon>Bacillati</taxon>
        <taxon>Actinomycetota</taxon>
        <taxon>Actinomycetes</taxon>
        <taxon>Propionibacteriales</taxon>
        <taxon>Kribbellaceae</taxon>
        <taxon>Kribbella</taxon>
    </lineage>
</organism>
<keyword evidence="3 5" id="KW-1133">Transmembrane helix</keyword>
<dbReference type="GO" id="GO:0005886">
    <property type="term" value="C:plasma membrane"/>
    <property type="evidence" value="ECO:0007669"/>
    <property type="project" value="UniProtKB-SubCell"/>
</dbReference>
<dbReference type="GO" id="GO:0022857">
    <property type="term" value="F:transmembrane transporter activity"/>
    <property type="evidence" value="ECO:0007669"/>
    <property type="project" value="InterPro"/>
</dbReference>
<dbReference type="CDD" id="cd17324">
    <property type="entry name" value="MFS_NepI_like"/>
    <property type="match status" value="1"/>
</dbReference>
<feature type="transmembrane region" description="Helical" evidence="5">
    <location>
        <begin position="248"/>
        <end position="266"/>
    </location>
</feature>
<dbReference type="InterPro" id="IPR011701">
    <property type="entry name" value="MFS"/>
</dbReference>
<evidence type="ECO:0000256" key="2">
    <source>
        <dbReference type="ARBA" id="ARBA00022692"/>
    </source>
</evidence>
<keyword evidence="4 5" id="KW-0472">Membrane</keyword>
<evidence type="ECO:0000256" key="5">
    <source>
        <dbReference type="SAM" id="Phobius"/>
    </source>
</evidence>
<keyword evidence="2 5" id="KW-0812">Transmembrane</keyword>
<keyword evidence="8" id="KW-1185">Reference proteome</keyword>
<feature type="transmembrane region" description="Helical" evidence="5">
    <location>
        <begin position="75"/>
        <end position="93"/>
    </location>
</feature>
<dbReference type="OrthoDB" id="9815356at2"/>
<feature type="transmembrane region" description="Helical" evidence="5">
    <location>
        <begin position="40"/>
        <end position="63"/>
    </location>
</feature>
<protein>
    <submittedName>
        <fullName evidence="7">Putative MFS family arabinose efflux permease</fullName>
    </submittedName>
</protein>
<evidence type="ECO:0000256" key="4">
    <source>
        <dbReference type="ARBA" id="ARBA00023136"/>
    </source>
</evidence>
<evidence type="ECO:0000313" key="8">
    <source>
        <dbReference type="Proteomes" id="UP000316298"/>
    </source>
</evidence>
<dbReference type="PROSITE" id="PS50850">
    <property type="entry name" value="MFS"/>
    <property type="match status" value="1"/>
</dbReference>